<evidence type="ECO:0000313" key="3">
    <source>
        <dbReference type="Proteomes" id="UP000620559"/>
    </source>
</evidence>
<dbReference type="PANTHER" id="PTHR34504:SF2">
    <property type="entry name" value="UPF0150 PROTEIN SSL0259"/>
    <property type="match status" value="1"/>
</dbReference>
<name>A0A8J7FHK6_9CYAN</name>
<gene>
    <name evidence="2" type="ORF">IQ247_14450</name>
</gene>
<dbReference type="InterPro" id="IPR031807">
    <property type="entry name" value="HicB-like"/>
</dbReference>
<protein>
    <submittedName>
        <fullName evidence="2">Type II toxin-antitoxin system HicB family antitoxin</fullName>
    </submittedName>
</protein>
<dbReference type="Pfam" id="PF15919">
    <property type="entry name" value="HicB_lk_antitox"/>
    <property type="match status" value="1"/>
</dbReference>
<feature type="domain" description="HicB-like antitoxin of toxin-antitoxin system" evidence="1">
    <location>
        <begin position="7"/>
        <end position="64"/>
    </location>
</feature>
<dbReference type="AlphaFoldDB" id="A0A8J7FHK6"/>
<evidence type="ECO:0000259" key="1">
    <source>
        <dbReference type="Pfam" id="PF15919"/>
    </source>
</evidence>
<proteinExistence type="predicted"/>
<dbReference type="InterPro" id="IPR035069">
    <property type="entry name" value="TTHA1013/TTHA0281-like"/>
</dbReference>
<sequence>MKSLQDYTIVIRPEDNNTFVAYVPAIPGCHAWGQTDYEARAELVNVFEMIQEEYAEEGRLLPEDVELVIANAS</sequence>
<dbReference type="Proteomes" id="UP000620559">
    <property type="component" value="Unassembled WGS sequence"/>
</dbReference>
<organism evidence="2 3">
    <name type="scientific">Plectonema cf. radiosum LEGE 06105</name>
    <dbReference type="NCBI Taxonomy" id="945769"/>
    <lineage>
        <taxon>Bacteria</taxon>
        <taxon>Bacillati</taxon>
        <taxon>Cyanobacteriota</taxon>
        <taxon>Cyanophyceae</taxon>
        <taxon>Oscillatoriophycideae</taxon>
        <taxon>Oscillatoriales</taxon>
        <taxon>Microcoleaceae</taxon>
        <taxon>Plectonema</taxon>
    </lineage>
</organism>
<comment type="caution">
    <text evidence="2">The sequence shown here is derived from an EMBL/GenBank/DDBJ whole genome shotgun (WGS) entry which is preliminary data.</text>
</comment>
<dbReference type="InterPro" id="IPR051404">
    <property type="entry name" value="TA_system_antitoxin"/>
</dbReference>
<dbReference type="Gene3D" id="3.30.160.250">
    <property type="match status" value="1"/>
</dbReference>
<dbReference type="PANTHER" id="PTHR34504">
    <property type="entry name" value="ANTITOXIN HICB"/>
    <property type="match status" value="1"/>
</dbReference>
<reference evidence="2" key="1">
    <citation type="submission" date="2020-10" db="EMBL/GenBank/DDBJ databases">
        <authorList>
            <person name="Castelo-Branco R."/>
            <person name="Eusebio N."/>
            <person name="Adriana R."/>
            <person name="Vieira A."/>
            <person name="Brugerolle De Fraissinette N."/>
            <person name="Rezende De Castro R."/>
            <person name="Schneider M.P."/>
            <person name="Vasconcelos V."/>
            <person name="Leao P.N."/>
        </authorList>
    </citation>
    <scope>NUCLEOTIDE SEQUENCE</scope>
    <source>
        <strain evidence="2">LEGE 06105</strain>
    </source>
</reference>
<evidence type="ECO:0000313" key="2">
    <source>
        <dbReference type="EMBL" id="MBE9213851.1"/>
    </source>
</evidence>
<accession>A0A8J7FHK6</accession>
<dbReference type="SUPFAM" id="SSF143100">
    <property type="entry name" value="TTHA1013/TTHA0281-like"/>
    <property type="match status" value="1"/>
</dbReference>
<dbReference type="EMBL" id="JADEWL010000043">
    <property type="protein sequence ID" value="MBE9213851.1"/>
    <property type="molecule type" value="Genomic_DNA"/>
</dbReference>
<keyword evidence="3" id="KW-1185">Reference proteome</keyword>
<dbReference type="RefSeq" id="WP_193921103.1">
    <property type="nucleotide sequence ID" value="NZ_JADEWL010000043.1"/>
</dbReference>